<evidence type="ECO:0000313" key="2">
    <source>
        <dbReference type="Proteomes" id="UP000234752"/>
    </source>
</evidence>
<gene>
    <name evidence="1" type="ORF">C0V82_21655</name>
</gene>
<dbReference type="AlphaFoldDB" id="A0A2K9NIV7"/>
<sequence length="210" mass="22508">MSDQAATSAIDWAAMHQRIQAAMEGLERGFEPDAAEVDRRLRERAERLARAATAPPAASDEIRILEFEIGGQPMAVDSRHVREVTADLAPTPVPHAPAWALGVVHLRGEMLTVLDFQALIGTGKSDGDGHLVVLQHRNRTVGLITDGIRGLRAVSRVRLDPVPATVHGHRRFYLGVSEQDTLVLDAGQFFEDGALTGIAADGSAGTRGSV</sequence>
<dbReference type="PROSITE" id="PS50851">
    <property type="entry name" value="CHEW"/>
    <property type="match status" value="1"/>
</dbReference>
<evidence type="ECO:0000313" key="1">
    <source>
        <dbReference type="EMBL" id="AUN33020.1"/>
    </source>
</evidence>
<name>A0A2K9NIV7_9PROT</name>
<dbReference type="GO" id="GO:0007165">
    <property type="term" value="P:signal transduction"/>
    <property type="evidence" value="ECO:0007669"/>
    <property type="project" value="InterPro"/>
</dbReference>
<dbReference type="SMART" id="SM00260">
    <property type="entry name" value="CheW"/>
    <property type="match status" value="1"/>
</dbReference>
<dbReference type="InterPro" id="IPR039315">
    <property type="entry name" value="CheW"/>
</dbReference>
<organism evidence="1 2">
    <name type="scientific">Niveispirillum cyanobacteriorum</name>
    <dbReference type="NCBI Taxonomy" id="1612173"/>
    <lineage>
        <taxon>Bacteria</taxon>
        <taxon>Pseudomonadati</taxon>
        <taxon>Pseudomonadota</taxon>
        <taxon>Alphaproteobacteria</taxon>
        <taxon>Rhodospirillales</taxon>
        <taxon>Azospirillaceae</taxon>
        <taxon>Niveispirillum</taxon>
    </lineage>
</organism>
<dbReference type="PANTHER" id="PTHR22617">
    <property type="entry name" value="CHEMOTAXIS SENSOR HISTIDINE KINASE-RELATED"/>
    <property type="match status" value="1"/>
</dbReference>
<dbReference type="Gene3D" id="2.30.30.40">
    <property type="entry name" value="SH3 Domains"/>
    <property type="match status" value="1"/>
</dbReference>
<dbReference type="OrthoDB" id="7299030at2"/>
<dbReference type="Gene3D" id="2.40.50.180">
    <property type="entry name" value="CheA-289, Domain 4"/>
    <property type="match status" value="1"/>
</dbReference>
<dbReference type="KEGG" id="ncb:C0V82_21655"/>
<dbReference type="EMBL" id="CP025613">
    <property type="protein sequence ID" value="AUN33020.1"/>
    <property type="molecule type" value="Genomic_DNA"/>
</dbReference>
<keyword evidence="1" id="KW-0614">Plasmid</keyword>
<dbReference type="InterPro" id="IPR002545">
    <property type="entry name" value="CheW-lke_dom"/>
</dbReference>
<geneLocation type="plasmid" evidence="1 2">
    <name>unnamed1</name>
</geneLocation>
<proteinExistence type="predicted"/>
<dbReference type="Pfam" id="PF01584">
    <property type="entry name" value="CheW"/>
    <property type="match status" value="1"/>
</dbReference>
<dbReference type="RefSeq" id="WP_102114544.1">
    <property type="nucleotide sequence ID" value="NZ_BMGN01000001.1"/>
</dbReference>
<dbReference type="GO" id="GO:0005829">
    <property type="term" value="C:cytosol"/>
    <property type="evidence" value="ECO:0007669"/>
    <property type="project" value="TreeGrafter"/>
</dbReference>
<dbReference type="PANTHER" id="PTHR22617:SF43">
    <property type="entry name" value="PROTEIN PILI"/>
    <property type="match status" value="1"/>
</dbReference>
<accession>A0A2K9NIV7</accession>
<dbReference type="SUPFAM" id="SSF50341">
    <property type="entry name" value="CheW-like"/>
    <property type="match status" value="1"/>
</dbReference>
<dbReference type="GO" id="GO:0006935">
    <property type="term" value="P:chemotaxis"/>
    <property type="evidence" value="ECO:0007669"/>
    <property type="project" value="InterPro"/>
</dbReference>
<keyword evidence="2" id="KW-1185">Reference proteome</keyword>
<reference evidence="1 2" key="1">
    <citation type="submission" date="2017-12" db="EMBL/GenBank/DDBJ databases">
        <title>Genomes of bacteria within cyanobacterial aggregates.</title>
        <authorList>
            <person name="Cai H."/>
        </authorList>
    </citation>
    <scope>NUCLEOTIDE SEQUENCE [LARGE SCALE GENOMIC DNA]</scope>
    <source>
        <strain evidence="1 2">TH16</strain>
        <plasmid evidence="1 2">unnamed1</plasmid>
    </source>
</reference>
<dbReference type="InterPro" id="IPR036061">
    <property type="entry name" value="CheW-like_dom_sf"/>
</dbReference>
<protein>
    <submittedName>
        <fullName evidence="1">Uncharacterized protein</fullName>
    </submittedName>
</protein>
<dbReference type="Proteomes" id="UP000234752">
    <property type="component" value="Plasmid unnamed1"/>
</dbReference>